<dbReference type="AlphaFoldDB" id="A0ABD3B1R7"/>
<dbReference type="PANTHER" id="PTHR46288:SF83">
    <property type="entry name" value="CYSTEINE_HISTIDINE-RICH C1 DOMAIN FAMILY PROTEIN"/>
    <property type="match status" value="1"/>
</dbReference>
<feature type="region of interest" description="Disordered" evidence="5">
    <location>
        <begin position="1"/>
        <end position="37"/>
    </location>
</feature>
<dbReference type="InterPro" id="IPR001965">
    <property type="entry name" value="Znf_PHD"/>
</dbReference>
<dbReference type="Pfam" id="PF03107">
    <property type="entry name" value="C1_2"/>
    <property type="match status" value="3"/>
</dbReference>
<keyword evidence="1" id="KW-0479">Metal-binding</keyword>
<gene>
    <name evidence="7" type="ORF">ACH5RR_000656</name>
</gene>
<keyword evidence="2" id="KW-0677">Repeat</keyword>
<comment type="caution">
    <text evidence="7">The sequence shown here is derived from an EMBL/GenBank/DDBJ whole genome shotgun (WGS) entry which is preliminary data.</text>
</comment>
<keyword evidence="3" id="KW-0863">Zinc-finger</keyword>
<organism evidence="7 8">
    <name type="scientific">Cinchona calisaya</name>
    <dbReference type="NCBI Taxonomy" id="153742"/>
    <lineage>
        <taxon>Eukaryota</taxon>
        <taxon>Viridiplantae</taxon>
        <taxon>Streptophyta</taxon>
        <taxon>Embryophyta</taxon>
        <taxon>Tracheophyta</taxon>
        <taxon>Spermatophyta</taxon>
        <taxon>Magnoliopsida</taxon>
        <taxon>eudicotyledons</taxon>
        <taxon>Gunneridae</taxon>
        <taxon>Pentapetalae</taxon>
        <taxon>asterids</taxon>
        <taxon>lamiids</taxon>
        <taxon>Gentianales</taxon>
        <taxon>Rubiaceae</taxon>
        <taxon>Cinchonoideae</taxon>
        <taxon>Cinchoneae</taxon>
        <taxon>Cinchona</taxon>
    </lineage>
</organism>
<evidence type="ECO:0000256" key="1">
    <source>
        <dbReference type="ARBA" id="ARBA00022723"/>
    </source>
</evidence>
<proteinExistence type="predicted"/>
<evidence type="ECO:0000259" key="6">
    <source>
        <dbReference type="SMART" id="SM00249"/>
    </source>
</evidence>
<keyword evidence="8" id="KW-1185">Reference proteome</keyword>
<evidence type="ECO:0000256" key="5">
    <source>
        <dbReference type="SAM" id="MobiDB-lite"/>
    </source>
</evidence>
<sequence>MGKPNTQPQFDHQPSSAIPITDQSSTSSINHFSHPHPLQLSNNQSQQAFTISSCSGCKLEASGMVYSCTICNYFLHQKCSQMPQQITHPFDQNNHALSLLPNPAYPEGIFSCDACKQQGNGFSYHCQVCGIDLHILCASMPMVLTHQAHHHQLYLTFSPPYPNQTFSCDICRMNGYNNWLYRCSICEFDVHLTCVNSLPASNPAPIHQSLMNQFHSLMSRSSSLPLPNTTMQYNNILGNPTGYSSFRPNGMAPNSFMMNNGANYYGAQPGMMRPPAGYGQQPNTMMDQIVGGVANGIASGASQAAAQALIQGMFSGSGGGGGGGGGGGANDVSAFSMGADVIPADGGFNQMDGGYDGGDVSTTY</sequence>
<dbReference type="SUPFAM" id="SSF57889">
    <property type="entry name" value="Cysteine-rich domain"/>
    <property type="match status" value="2"/>
</dbReference>
<protein>
    <recommendedName>
        <fullName evidence="6">Zinc finger PHD-type domain-containing protein</fullName>
    </recommendedName>
</protein>
<dbReference type="SMART" id="SM00249">
    <property type="entry name" value="PHD"/>
    <property type="match status" value="2"/>
</dbReference>
<evidence type="ECO:0000256" key="3">
    <source>
        <dbReference type="ARBA" id="ARBA00022771"/>
    </source>
</evidence>
<dbReference type="GO" id="GO:0008270">
    <property type="term" value="F:zinc ion binding"/>
    <property type="evidence" value="ECO:0007669"/>
    <property type="project" value="UniProtKB-KW"/>
</dbReference>
<dbReference type="PANTHER" id="PTHR46288">
    <property type="entry name" value="PHORBOL-ESTER/DAG-TYPE DOMAIN-CONTAINING PROTEIN"/>
    <property type="match status" value="1"/>
</dbReference>
<evidence type="ECO:0000256" key="4">
    <source>
        <dbReference type="ARBA" id="ARBA00022833"/>
    </source>
</evidence>
<accession>A0ABD3B1R7</accession>
<dbReference type="InterPro" id="IPR004146">
    <property type="entry name" value="DC1"/>
</dbReference>
<reference evidence="7 8" key="1">
    <citation type="submission" date="2024-11" db="EMBL/GenBank/DDBJ databases">
        <title>A near-complete genome assembly of Cinchona calisaya.</title>
        <authorList>
            <person name="Lian D.C."/>
            <person name="Zhao X.W."/>
            <person name="Wei L."/>
        </authorList>
    </citation>
    <scope>NUCLEOTIDE SEQUENCE [LARGE SCALE GENOMIC DNA]</scope>
    <source>
        <tissue evidence="7">Nenye</tissue>
    </source>
</reference>
<dbReference type="InterPro" id="IPR046349">
    <property type="entry name" value="C1-like_sf"/>
</dbReference>
<feature type="domain" description="Zinc finger PHD-type" evidence="6">
    <location>
        <begin position="167"/>
        <end position="208"/>
    </location>
</feature>
<dbReference type="EMBL" id="JBJUIK010000001">
    <property type="protein sequence ID" value="KAL3537290.1"/>
    <property type="molecule type" value="Genomic_DNA"/>
</dbReference>
<keyword evidence="4" id="KW-0862">Zinc</keyword>
<evidence type="ECO:0000256" key="2">
    <source>
        <dbReference type="ARBA" id="ARBA00022737"/>
    </source>
</evidence>
<evidence type="ECO:0000313" key="8">
    <source>
        <dbReference type="Proteomes" id="UP001630127"/>
    </source>
</evidence>
<evidence type="ECO:0000313" key="7">
    <source>
        <dbReference type="EMBL" id="KAL3537290.1"/>
    </source>
</evidence>
<feature type="domain" description="Zinc finger PHD-type" evidence="6">
    <location>
        <begin position="53"/>
        <end position="116"/>
    </location>
</feature>
<name>A0ABD3B1R7_9GENT</name>
<feature type="compositionally biased region" description="Polar residues" evidence="5">
    <location>
        <begin position="1"/>
        <end position="31"/>
    </location>
</feature>
<dbReference type="Proteomes" id="UP001630127">
    <property type="component" value="Unassembled WGS sequence"/>
</dbReference>